<proteinExistence type="predicted"/>
<sequence length="110" mass="12453">MPIVKHIVMWNLRGDNEGEKRDAIARLKGAFEGLRGRIPGLRHIEIGVDSSRVDYACDVVLYSEFDSRSALEGYASHPEHQRVKRELGDLRIARYQVDYDGAGPHAEPDH</sequence>
<protein>
    <submittedName>
        <fullName evidence="2">Dabb family protein</fullName>
    </submittedName>
</protein>
<accession>A0A367PA13</accession>
<evidence type="ECO:0000313" key="2">
    <source>
        <dbReference type="EMBL" id="RCJ04690.1"/>
    </source>
</evidence>
<dbReference type="Proteomes" id="UP000253501">
    <property type="component" value="Unassembled WGS sequence"/>
</dbReference>
<organism evidence="2 3">
    <name type="scientific">Cupriavidus necator</name>
    <name type="common">Alcaligenes eutrophus</name>
    <name type="synonym">Ralstonia eutropha</name>
    <dbReference type="NCBI Taxonomy" id="106590"/>
    <lineage>
        <taxon>Bacteria</taxon>
        <taxon>Pseudomonadati</taxon>
        <taxon>Pseudomonadota</taxon>
        <taxon>Betaproteobacteria</taxon>
        <taxon>Burkholderiales</taxon>
        <taxon>Burkholderiaceae</taxon>
        <taxon>Cupriavidus</taxon>
    </lineage>
</organism>
<dbReference type="PROSITE" id="PS51502">
    <property type="entry name" value="S_R_A_B_BARREL"/>
    <property type="match status" value="1"/>
</dbReference>
<feature type="domain" description="Stress-response A/B barrel" evidence="1">
    <location>
        <begin position="4"/>
        <end position="99"/>
    </location>
</feature>
<dbReference type="AlphaFoldDB" id="A0A367PA13"/>
<dbReference type="Gene3D" id="3.30.70.100">
    <property type="match status" value="1"/>
</dbReference>
<gene>
    <name evidence="2" type="ORF">DDK22_30665</name>
</gene>
<dbReference type="PANTHER" id="PTHR37832:SF1">
    <property type="entry name" value="STRESS-RESPONSE A_B BARREL DOMAIN-CONTAINING PROTEIN"/>
    <property type="match status" value="1"/>
</dbReference>
<dbReference type="InterPro" id="IPR011008">
    <property type="entry name" value="Dimeric_a/b-barrel"/>
</dbReference>
<dbReference type="PANTHER" id="PTHR37832">
    <property type="entry name" value="BLL2683 PROTEIN"/>
    <property type="match status" value="1"/>
</dbReference>
<dbReference type="SMART" id="SM00886">
    <property type="entry name" value="Dabb"/>
    <property type="match status" value="1"/>
</dbReference>
<evidence type="ECO:0000259" key="1">
    <source>
        <dbReference type="PROSITE" id="PS51502"/>
    </source>
</evidence>
<dbReference type="InterPro" id="IPR013097">
    <property type="entry name" value="Dabb"/>
</dbReference>
<dbReference type="RefSeq" id="WP_114135191.1">
    <property type="nucleotide sequence ID" value="NZ_CP068435.1"/>
</dbReference>
<dbReference type="Pfam" id="PF07876">
    <property type="entry name" value="Dabb"/>
    <property type="match status" value="1"/>
</dbReference>
<dbReference type="SUPFAM" id="SSF54909">
    <property type="entry name" value="Dimeric alpha+beta barrel"/>
    <property type="match status" value="1"/>
</dbReference>
<evidence type="ECO:0000313" key="3">
    <source>
        <dbReference type="Proteomes" id="UP000253501"/>
    </source>
</evidence>
<comment type="caution">
    <text evidence="2">The sequence shown here is derived from an EMBL/GenBank/DDBJ whole genome shotgun (WGS) entry which is preliminary data.</text>
</comment>
<name>A0A367PA13_CUPNE</name>
<reference evidence="2 3" key="1">
    <citation type="submission" date="2018-04" db="EMBL/GenBank/DDBJ databases">
        <title>Cupriavidus necator CR12 genome sequencing and assembly.</title>
        <authorList>
            <person name="Ben Fekih I."/>
            <person name="Mazhar H.S."/>
            <person name="Bello S.K."/>
            <person name="Rensing C."/>
        </authorList>
    </citation>
    <scope>NUCLEOTIDE SEQUENCE [LARGE SCALE GENOMIC DNA]</scope>
    <source>
        <strain evidence="2 3">CR12</strain>
    </source>
</reference>
<dbReference type="EMBL" id="QDHA01000092">
    <property type="protein sequence ID" value="RCJ04690.1"/>
    <property type="molecule type" value="Genomic_DNA"/>
</dbReference>